<dbReference type="HOGENOM" id="CLU_1575468_0_0_4"/>
<sequence length="169" mass="17617">MKPRHYALSALAAWLLLGGWAAYNYATQPSVRLYAMRAPAAAVPPALLRDIEAADKLAATLQSMAQADAAGAAPARNVALATDAQPGLPRAGAAPGRAGSGESARVVTMIMAGGRGARLAIVDGEYVREGQRLADGTRVARIDMAAVTLEDAIGLQRTYPLRHAFKDNP</sequence>
<accession>A0A0C6P4Y1</accession>
<organism evidence="1 2">
    <name type="scientific">Bordetella bronchiseptica 253</name>
    <dbReference type="NCBI Taxonomy" id="568707"/>
    <lineage>
        <taxon>Bacteria</taxon>
        <taxon>Pseudomonadati</taxon>
        <taxon>Pseudomonadota</taxon>
        <taxon>Betaproteobacteria</taxon>
        <taxon>Burkholderiales</taxon>
        <taxon>Alcaligenaceae</taxon>
        <taxon>Bordetella</taxon>
    </lineage>
</organism>
<reference evidence="1 2" key="1">
    <citation type="journal article" date="2012" name="BMC Genomics">
        <title>Comparative genomics of the classical Bordetella subspecies: the evolution and exchange of virulence-associated diversity amongst closely related pathogens.</title>
        <authorList>
            <person name="Park J."/>
            <person name="Zhang Y."/>
            <person name="Buboltz A.M."/>
            <person name="Zhang X."/>
            <person name="Schuster S.C."/>
            <person name="Ahuja U."/>
            <person name="Liu M."/>
            <person name="Miller J.F."/>
            <person name="Sebaihia M."/>
            <person name="Bentley S.D."/>
            <person name="Parkhill J."/>
            <person name="Harvill E.T."/>
        </authorList>
    </citation>
    <scope>NUCLEOTIDE SEQUENCE [LARGE SCALE GENOMIC DNA]</scope>
    <source>
        <strain evidence="1 2">253</strain>
    </source>
</reference>
<protein>
    <submittedName>
        <fullName evidence="1">Putative exported protein</fullName>
    </submittedName>
</protein>
<dbReference type="KEGG" id="bbh:BN112_2653"/>
<dbReference type="Proteomes" id="UP000007564">
    <property type="component" value="Chromosome"/>
</dbReference>
<dbReference type="AlphaFoldDB" id="A0A0C6P4Y1"/>
<dbReference type="EMBL" id="HE965806">
    <property type="protein sequence ID" value="CCJ54570.1"/>
    <property type="molecule type" value="Genomic_DNA"/>
</dbReference>
<gene>
    <name evidence="1" type="ORF">BN112_2653</name>
</gene>
<dbReference type="GeneID" id="56480543"/>
<evidence type="ECO:0000313" key="2">
    <source>
        <dbReference type="Proteomes" id="UP000007564"/>
    </source>
</evidence>
<name>A0A0C6P4Y1_BORBO</name>
<proteinExistence type="predicted"/>
<dbReference type="RefSeq" id="WP_003808255.1">
    <property type="nucleotide sequence ID" value="NC_019382.1"/>
</dbReference>
<evidence type="ECO:0000313" key="1">
    <source>
        <dbReference type="EMBL" id="CCJ54570.1"/>
    </source>
</evidence>